<sequence>MSAINGTEYKLKSKNHPRRSAEAQAYALRVRDGTGNLFGTSNTQNGDASPRGGVRLRTAEAKRNYDLNKGCMTEVMGGGLSSSENQPPAVNQSESFRTAESNKGEAMRNLMDKYGELDIIDRPIPKLKGEDAQHYADRNHGTVDILFHNYGNNENIPNPPVAQRLGQGALENAKKNLGAEMGPLLRMEGEKPVANVKYSRLHQESKNASYRWNRHRKGLSWDEIPPSTRLRPEGEQIVARYNNGAMKEIMGMNEDNTNHSGTSSEHRSSPKVNGQPHYERNGNFLNGYSSGHSRGHVSPTRTKPEAWEYHNKNKHSEVGAIIRGEPLPVTPSGRKVTNRNLVRSEEW</sequence>
<name>A0A6P7SV57_9MOLL</name>
<evidence type="ECO:0000313" key="2">
    <source>
        <dbReference type="Proteomes" id="UP000515154"/>
    </source>
</evidence>
<evidence type="ECO:0000256" key="1">
    <source>
        <dbReference type="SAM" id="MobiDB-lite"/>
    </source>
</evidence>
<dbReference type="RefSeq" id="XP_036362705.1">
    <property type="nucleotide sequence ID" value="XM_036506812.1"/>
</dbReference>
<keyword evidence="2" id="KW-1185">Reference proteome</keyword>
<gene>
    <name evidence="3 4 5" type="primary">LOC115216716</name>
</gene>
<proteinExistence type="predicted"/>
<organism evidence="2 3">
    <name type="scientific">Octopus sinensis</name>
    <name type="common">East Asian common octopus</name>
    <dbReference type="NCBI Taxonomy" id="2607531"/>
    <lineage>
        <taxon>Eukaryota</taxon>
        <taxon>Metazoa</taxon>
        <taxon>Spiralia</taxon>
        <taxon>Lophotrochozoa</taxon>
        <taxon>Mollusca</taxon>
        <taxon>Cephalopoda</taxon>
        <taxon>Coleoidea</taxon>
        <taxon>Octopodiformes</taxon>
        <taxon>Octopoda</taxon>
        <taxon>Incirrata</taxon>
        <taxon>Octopodidae</taxon>
        <taxon>Octopus</taxon>
    </lineage>
</organism>
<dbReference type="Proteomes" id="UP000515154">
    <property type="component" value="Linkage group LG10"/>
</dbReference>
<dbReference type="AlphaFoldDB" id="A0A6P7SV57"/>
<feature type="region of interest" description="Disordered" evidence="1">
    <location>
        <begin position="255"/>
        <end position="276"/>
    </location>
</feature>
<dbReference type="KEGG" id="osn:115216716"/>
<evidence type="ECO:0000313" key="3">
    <source>
        <dbReference type="RefSeq" id="XP_029642114.1"/>
    </source>
</evidence>
<accession>A0A6P7SV57</accession>
<protein>
    <submittedName>
        <fullName evidence="3 4">Uncharacterized protein LOC115216716 isoform X1</fullName>
    </submittedName>
</protein>
<feature type="region of interest" description="Disordered" evidence="1">
    <location>
        <begin position="77"/>
        <end position="102"/>
    </location>
</feature>
<reference evidence="3 4" key="1">
    <citation type="submission" date="2025-08" db="UniProtKB">
        <authorList>
            <consortium name="RefSeq"/>
        </authorList>
    </citation>
    <scope>IDENTIFICATION</scope>
</reference>
<evidence type="ECO:0000313" key="5">
    <source>
        <dbReference type="RefSeq" id="XP_036362706.1"/>
    </source>
</evidence>
<dbReference type="RefSeq" id="XP_036362706.1">
    <property type="nucleotide sequence ID" value="XM_036506813.1"/>
</dbReference>
<feature type="region of interest" description="Disordered" evidence="1">
    <location>
        <begin position="1"/>
        <end position="21"/>
    </location>
</feature>
<evidence type="ECO:0000313" key="4">
    <source>
        <dbReference type="RefSeq" id="XP_036362705.1"/>
    </source>
</evidence>
<feature type="compositionally biased region" description="Polar residues" evidence="1">
    <location>
        <begin position="81"/>
        <end position="99"/>
    </location>
</feature>
<dbReference type="RefSeq" id="XP_029642114.1">
    <property type="nucleotide sequence ID" value="XM_029786254.2"/>
</dbReference>
<feature type="region of interest" description="Disordered" evidence="1">
    <location>
        <begin position="324"/>
        <end position="347"/>
    </location>
</feature>